<proteinExistence type="predicted"/>
<dbReference type="Proteomes" id="UP000605099">
    <property type="component" value="Unassembled WGS sequence"/>
</dbReference>
<comment type="caution">
    <text evidence="1">The sequence shown here is derived from an EMBL/GenBank/DDBJ whole genome shotgun (WGS) entry which is preliminary data.</text>
</comment>
<organism evidence="1 2">
    <name type="scientific">Novosphingobium indicum</name>
    <dbReference type="NCBI Taxonomy" id="462949"/>
    <lineage>
        <taxon>Bacteria</taxon>
        <taxon>Pseudomonadati</taxon>
        <taxon>Pseudomonadota</taxon>
        <taxon>Alphaproteobacteria</taxon>
        <taxon>Sphingomonadales</taxon>
        <taxon>Sphingomonadaceae</taxon>
        <taxon>Novosphingobium</taxon>
    </lineage>
</organism>
<reference evidence="2" key="1">
    <citation type="journal article" date="2019" name="Int. J. Syst. Evol. Microbiol.">
        <title>The Global Catalogue of Microorganisms (GCM) 10K type strain sequencing project: providing services to taxonomists for standard genome sequencing and annotation.</title>
        <authorList>
            <consortium name="The Broad Institute Genomics Platform"/>
            <consortium name="The Broad Institute Genome Sequencing Center for Infectious Disease"/>
            <person name="Wu L."/>
            <person name="Ma J."/>
        </authorList>
    </citation>
    <scope>NUCLEOTIDE SEQUENCE [LARGE SCALE GENOMIC DNA]</scope>
    <source>
        <strain evidence="2">CGMCC 1.6784</strain>
    </source>
</reference>
<name>A0ABQ2JNL9_9SPHN</name>
<dbReference type="RefSeq" id="WP_188820096.1">
    <property type="nucleotide sequence ID" value="NZ_BMLK01000011.1"/>
</dbReference>
<gene>
    <name evidence="1" type="ORF">GCM10011349_25790</name>
</gene>
<keyword evidence="2" id="KW-1185">Reference proteome</keyword>
<dbReference type="InterPro" id="IPR017850">
    <property type="entry name" value="Alkaline_phosphatase_core_sf"/>
</dbReference>
<protein>
    <submittedName>
        <fullName evidence="1">Uncharacterized protein</fullName>
    </submittedName>
</protein>
<sequence>MGLSGRFVLRNPQWAKASSARSRLLKTFVTEGGTLVPMIMRFPGSPASGRNAVIGDLRDLVPTILDAAHVSEEPMVEGRKVAIVEGRSLLPWLRKGRDDRPVEEVAFEKYGQATVRFLMCCARNSAKRT</sequence>
<dbReference type="Gene3D" id="3.40.720.10">
    <property type="entry name" value="Alkaline Phosphatase, subunit A"/>
    <property type="match status" value="1"/>
</dbReference>
<dbReference type="SUPFAM" id="SSF53649">
    <property type="entry name" value="Alkaline phosphatase-like"/>
    <property type="match status" value="1"/>
</dbReference>
<accession>A0ABQ2JNL9</accession>
<evidence type="ECO:0000313" key="2">
    <source>
        <dbReference type="Proteomes" id="UP000605099"/>
    </source>
</evidence>
<evidence type="ECO:0000313" key="1">
    <source>
        <dbReference type="EMBL" id="GGN52346.1"/>
    </source>
</evidence>
<dbReference type="EMBL" id="BMLK01000011">
    <property type="protein sequence ID" value="GGN52346.1"/>
    <property type="molecule type" value="Genomic_DNA"/>
</dbReference>